<dbReference type="PROSITE" id="PS00584">
    <property type="entry name" value="PFKB_KINASES_2"/>
    <property type="match status" value="1"/>
</dbReference>
<evidence type="ECO:0000256" key="1">
    <source>
        <dbReference type="ARBA" id="ARBA00010688"/>
    </source>
</evidence>
<evidence type="ECO:0000256" key="2">
    <source>
        <dbReference type="ARBA" id="ARBA00022679"/>
    </source>
</evidence>
<accession>A0A6B0TV03</accession>
<dbReference type="Pfam" id="PF00294">
    <property type="entry name" value="PfkB"/>
    <property type="match status" value="1"/>
</dbReference>
<dbReference type="InterPro" id="IPR002139">
    <property type="entry name" value="Ribo/fructo_kinase"/>
</dbReference>
<dbReference type="GO" id="GO:0006796">
    <property type="term" value="P:phosphate-containing compound metabolic process"/>
    <property type="evidence" value="ECO:0007669"/>
    <property type="project" value="UniProtKB-ARBA"/>
</dbReference>
<dbReference type="SUPFAM" id="SSF53613">
    <property type="entry name" value="Ribokinase-like"/>
    <property type="match status" value="1"/>
</dbReference>
<dbReference type="InterPro" id="IPR011611">
    <property type="entry name" value="PfkB_dom"/>
</dbReference>
<dbReference type="InterPro" id="IPR002173">
    <property type="entry name" value="Carboh/pur_kinase_PfkB_CS"/>
</dbReference>
<dbReference type="GO" id="GO:0005829">
    <property type="term" value="C:cytosol"/>
    <property type="evidence" value="ECO:0007669"/>
    <property type="project" value="TreeGrafter"/>
</dbReference>
<keyword evidence="7" id="KW-1185">Reference proteome</keyword>
<proteinExistence type="inferred from homology"/>
<dbReference type="RefSeq" id="WP_160852481.1">
    <property type="nucleotide sequence ID" value="NZ_WUWG01000001.1"/>
</dbReference>
<comment type="caution">
    <text evidence="6">The sequence shown here is derived from an EMBL/GenBank/DDBJ whole genome shotgun (WGS) entry which is preliminary data.</text>
</comment>
<dbReference type="InterPro" id="IPR029056">
    <property type="entry name" value="Ribokinase-like"/>
</dbReference>
<reference evidence="6 7" key="1">
    <citation type="submission" date="2019-12" db="EMBL/GenBank/DDBJ databases">
        <title>Strain KN286 was isolated from seawater, which was collected from Caroline Seamount in the tropical western Pacific.</title>
        <authorList>
            <person name="Wang Q."/>
        </authorList>
    </citation>
    <scope>NUCLEOTIDE SEQUENCE [LARGE SCALE GENOMIC DNA]</scope>
    <source>
        <strain evidence="6 7">KN286</strain>
    </source>
</reference>
<evidence type="ECO:0000256" key="4">
    <source>
        <dbReference type="RuleBase" id="RU003704"/>
    </source>
</evidence>
<evidence type="ECO:0000259" key="5">
    <source>
        <dbReference type="Pfam" id="PF00294"/>
    </source>
</evidence>
<dbReference type="PANTHER" id="PTHR10584">
    <property type="entry name" value="SUGAR KINASE"/>
    <property type="match status" value="1"/>
</dbReference>
<dbReference type="Gene3D" id="3.40.1190.20">
    <property type="match status" value="1"/>
</dbReference>
<name>A0A6B0TV03_9RHOB</name>
<dbReference type="GO" id="GO:0016301">
    <property type="term" value="F:kinase activity"/>
    <property type="evidence" value="ECO:0007669"/>
    <property type="project" value="UniProtKB-KW"/>
</dbReference>
<evidence type="ECO:0000256" key="3">
    <source>
        <dbReference type="ARBA" id="ARBA00022777"/>
    </source>
</evidence>
<evidence type="ECO:0000313" key="6">
    <source>
        <dbReference type="EMBL" id="MXU64783.1"/>
    </source>
</evidence>
<dbReference type="AlphaFoldDB" id="A0A6B0TV03"/>
<dbReference type="EMBL" id="WUWG01000001">
    <property type="protein sequence ID" value="MXU64783.1"/>
    <property type="molecule type" value="Genomic_DNA"/>
</dbReference>
<protein>
    <submittedName>
        <fullName evidence="6">Sugar kinase</fullName>
    </submittedName>
</protein>
<dbReference type="PRINTS" id="PR00990">
    <property type="entry name" value="RIBOKINASE"/>
</dbReference>
<keyword evidence="3 4" id="KW-0418">Kinase</keyword>
<dbReference type="PANTHER" id="PTHR10584:SF157">
    <property type="entry name" value="SULFOFRUCTOSE KINASE"/>
    <property type="match status" value="1"/>
</dbReference>
<comment type="similarity">
    <text evidence="1 4">Belongs to the carbohydrate kinase PfkB family.</text>
</comment>
<keyword evidence="2 4" id="KW-0808">Transferase</keyword>
<sequence>MTGLLVTGMTAMDLLMQVPDLPRAGVKYRATDAALRLGGCAANAAVAAARLGGQVRLVSRMGDDLLSGAARAALGAEGIDLSGLHVTPGALMPVSSVPIDSAGQRQVVNFRGAGLSETPDPASLSLDGINAVLADTRWPEAGLAALAAARSSGLPAVLDGEAPVPRAMAEAATHVAFARAGLAEFTGIDSPDRALEAAAATLDATLIVTDGEAGLWWTDGRAVRHMPAFDVDVRDTLGAGDVWHGAFALALGEGQPLDAALRFASAAAALKCMGTGGGSAAPDRARTLQFLKDMT</sequence>
<evidence type="ECO:0000313" key="7">
    <source>
        <dbReference type="Proteomes" id="UP000436016"/>
    </source>
</evidence>
<dbReference type="Proteomes" id="UP000436016">
    <property type="component" value="Unassembled WGS sequence"/>
</dbReference>
<organism evidence="6 7">
    <name type="scientific">Oceanomicrobium pacificus</name>
    <dbReference type="NCBI Taxonomy" id="2692916"/>
    <lineage>
        <taxon>Bacteria</taxon>
        <taxon>Pseudomonadati</taxon>
        <taxon>Pseudomonadota</taxon>
        <taxon>Alphaproteobacteria</taxon>
        <taxon>Rhodobacterales</taxon>
        <taxon>Paracoccaceae</taxon>
        <taxon>Oceanomicrobium</taxon>
    </lineage>
</organism>
<gene>
    <name evidence="6" type="ORF">GSH16_04950</name>
</gene>
<feature type="domain" description="Carbohydrate kinase PfkB" evidence="5">
    <location>
        <begin position="1"/>
        <end position="283"/>
    </location>
</feature>